<keyword evidence="2" id="KW-0812">Transmembrane</keyword>
<evidence type="ECO:0000313" key="3">
    <source>
        <dbReference type="EMBL" id="RZS70300.1"/>
    </source>
</evidence>
<dbReference type="GO" id="GO:0016460">
    <property type="term" value="C:myosin II complex"/>
    <property type="evidence" value="ECO:0007669"/>
    <property type="project" value="TreeGrafter"/>
</dbReference>
<dbReference type="Gene3D" id="3.40.50.300">
    <property type="entry name" value="P-loop containing nucleotide triphosphate hydrolases"/>
    <property type="match status" value="2"/>
</dbReference>
<gene>
    <name evidence="3" type="ORF">EV679_1702</name>
</gene>
<dbReference type="GO" id="GO:0032982">
    <property type="term" value="C:myosin filament"/>
    <property type="evidence" value="ECO:0007669"/>
    <property type="project" value="TreeGrafter"/>
</dbReference>
<evidence type="ECO:0000256" key="1">
    <source>
        <dbReference type="SAM" id="Coils"/>
    </source>
</evidence>
<reference evidence="3 4" key="1">
    <citation type="submission" date="2019-02" db="EMBL/GenBank/DDBJ databases">
        <title>Genomic Encyclopedia of Type Strains, Phase IV (KMG-IV): sequencing the most valuable type-strain genomes for metagenomic binning, comparative biology and taxonomic classification.</title>
        <authorList>
            <person name="Goeker M."/>
        </authorList>
    </citation>
    <scope>NUCLEOTIDE SEQUENCE [LARGE SCALE GENOMIC DNA]</scope>
    <source>
        <strain evidence="3 4">DSM 16618</strain>
    </source>
</reference>
<dbReference type="GO" id="GO:0051015">
    <property type="term" value="F:actin filament binding"/>
    <property type="evidence" value="ECO:0007669"/>
    <property type="project" value="TreeGrafter"/>
</dbReference>
<sequence>MTSQPAIAPRHSAALHAEVRRQLDALIAQIGASAPAPAHAGAGASQTARAAHAAALDQLNAYRAQLDRELENLENAAEWDVFTIALYGETNAGKSTIIETLRILLGEPGKQEERARFQALAQDTRLDEPALESQEQASEQLARDIQQARAAQDAAQQQRAEARTVAHQELASLQQQWQARQQALGWWQKIMRWFRPLPEALGLAQATRNLEALLSTQAQAEERETAEIAALDLRLAAAVAHQRDSLSRHAALAELQDGAIIGQGHADFTRAARRYEFAANGQKFALIDVPGIEGKEAEVLANIQDAIRQAHAVLYITPKAAPPNQGDGDAPGTLEKIADHLSDQAEVWSVFNKRITNPLALQGAALTDPDEARGLLELETQLRAQLGSSYRDTISISALPAFYAVADCLLPGSSAYRARAKFRAAMTPEQLLEKSNMHAFCRFISIDLCQGYREKIRQANTGKINAALLRGQQLLQDISNQLAQAASGLAKQAANDRRELDAICTSTEKHLCTASHDVLENERIQLRRRIHDDIDQNIGNDAFKRKLRRHTEDSGAALAQALTAAVTPILAAYQQQLEQLAQRSAMQTEHMLVQALPQRFHPALPPVDLKFHLRRNISTVSLASTLGGAALLAWNPAGWILAAIGAATLALSLYNSVRGFLSTSHRQAQQRQAADDNISRMFGTLTESLDEQMETLAQEIRQASEPVRSRLDAPVQSVRLIRNAMQQAHDGIAGLRRRLP</sequence>
<accession>A0A4Q7MPX1</accession>
<dbReference type="InterPro" id="IPR027417">
    <property type="entry name" value="P-loop_NTPase"/>
</dbReference>
<dbReference type="PANTHER" id="PTHR45615">
    <property type="entry name" value="MYOSIN HEAVY CHAIN, NON-MUSCLE"/>
    <property type="match status" value="1"/>
</dbReference>
<dbReference type="SUPFAM" id="SSF52540">
    <property type="entry name" value="P-loop containing nucleoside triphosphate hydrolases"/>
    <property type="match status" value="1"/>
</dbReference>
<dbReference type="EMBL" id="SGWZ01000002">
    <property type="protein sequence ID" value="RZS70300.1"/>
    <property type="molecule type" value="Genomic_DNA"/>
</dbReference>
<dbReference type="GO" id="GO:0005737">
    <property type="term" value="C:cytoplasm"/>
    <property type="evidence" value="ECO:0007669"/>
    <property type="project" value="TreeGrafter"/>
</dbReference>
<evidence type="ECO:0000313" key="4">
    <source>
        <dbReference type="Proteomes" id="UP000292039"/>
    </source>
</evidence>
<keyword evidence="1" id="KW-0175">Coiled coil</keyword>
<dbReference type="Proteomes" id="UP000292039">
    <property type="component" value="Unassembled WGS sequence"/>
</dbReference>
<dbReference type="AlphaFoldDB" id="A0A4Q7MPX1"/>
<comment type="caution">
    <text evidence="3">The sequence shown here is derived from an EMBL/GenBank/DDBJ whole genome shotgun (WGS) entry which is preliminary data.</text>
</comment>
<protein>
    <submittedName>
        <fullName evidence="3">Dynamin family protein</fullName>
    </submittedName>
</protein>
<proteinExistence type="predicted"/>
<dbReference type="PANTHER" id="PTHR45615:SF40">
    <property type="entry name" value="MYOSIN HEAVY CHAIN, NON-MUSCLE"/>
    <property type="match status" value="1"/>
</dbReference>
<keyword evidence="2" id="KW-0472">Membrane</keyword>
<dbReference type="GO" id="GO:0000146">
    <property type="term" value="F:microfilament motor activity"/>
    <property type="evidence" value="ECO:0007669"/>
    <property type="project" value="TreeGrafter"/>
</dbReference>
<evidence type="ECO:0000256" key="2">
    <source>
        <dbReference type="SAM" id="Phobius"/>
    </source>
</evidence>
<feature type="coiled-coil region" evidence="1">
    <location>
        <begin position="131"/>
        <end position="165"/>
    </location>
</feature>
<feature type="transmembrane region" description="Helical" evidence="2">
    <location>
        <begin position="640"/>
        <end position="661"/>
    </location>
</feature>
<dbReference type="RefSeq" id="WP_130486960.1">
    <property type="nucleotide sequence ID" value="NZ_CBCSEB010000001.1"/>
</dbReference>
<organism evidence="3 4">
    <name type="scientific">Kerstersia gyiorum</name>
    <dbReference type="NCBI Taxonomy" id="206506"/>
    <lineage>
        <taxon>Bacteria</taxon>
        <taxon>Pseudomonadati</taxon>
        <taxon>Pseudomonadota</taxon>
        <taxon>Betaproteobacteria</taxon>
        <taxon>Burkholderiales</taxon>
        <taxon>Alcaligenaceae</taxon>
        <taxon>Kerstersia</taxon>
    </lineage>
</organism>
<keyword evidence="2" id="KW-1133">Transmembrane helix</keyword>
<name>A0A4Q7MPX1_9BURK</name>